<dbReference type="CDD" id="cd03786">
    <property type="entry name" value="GTB_UDP-GlcNAc_2-Epimerase"/>
    <property type="match status" value="1"/>
</dbReference>
<dbReference type="PANTHER" id="PTHR43174">
    <property type="entry name" value="UDP-N-ACETYLGLUCOSAMINE 2-EPIMERASE"/>
    <property type="match status" value="1"/>
</dbReference>
<proteinExistence type="predicted"/>
<dbReference type="PANTHER" id="PTHR43174:SF3">
    <property type="entry name" value="UDP-N-ACETYLGLUCOSAMINE 2-EPIMERASE"/>
    <property type="match status" value="1"/>
</dbReference>
<evidence type="ECO:0000313" key="3">
    <source>
        <dbReference type="Proteomes" id="UP000036850"/>
    </source>
</evidence>
<organism evidence="2 3">
    <name type="scientific">Pseudoalteromonas rubra</name>
    <dbReference type="NCBI Taxonomy" id="43658"/>
    <lineage>
        <taxon>Bacteria</taxon>
        <taxon>Pseudomonadati</taxon>
        <taxon>Pseudomonadota</taxon>
        <taxon>Gammaproteobacteria</taxon>
        <taxon>Alteromonadales</taxon>
        <taxon>Pseudoalteromonadaceae</taxon>
        <taxon>Pseudoalteromonas</taxon>
    </lineage>
</organism>
<dbReference type="InterPro" id="IPR020004">
    <property type="entry name" value="UDP-GlcNAc_Epase"/>
</dbReference>
<dbReference type="EMBL" id="LFZX01000061">
    <property type="protein sequence ID" value="KNC67550.1"/>
    <property type="molecule type" value="Genomic_DNA"/>
</dbReference>
<feature type="domain" description="UDP-N-acetylglucosamine 2-epimerase" evidence="1">
    <location>
        <begin position="37"/>
        <end position="391"/>
    </location>
</feature>
<name>A0A0L0ET37_9GAMM</name>
<reference evidence="3" key="1">
    <citation type="submission" date="2015-07" db="EMBL/GenBank/DDBJ databases">
        <title>Draft genome sequence of a Pseudoalteromonas rubra strain, OCN096, isolated from Kaneohe Bay, Oahu, Hawaii.</title>
        <authorList>
            <person name="Beurmann S."/>
            <person name="Ushijima B."/>
            <person name="Belcaid M."/>
            <person name="Callahan S.M."/>
            <person name="Aeby G.S."/>
        </authorList>
    </citation>
    <scope>NUCLEOTIDE SEQUENCE [LARGE SCALE GENOMIC DNA]</scope>
    <source>
        <strain evidence="3">OCN096</strain>
    </source>
</reference>
<dbReference type="AlphaFoldDB" id="A0A0L0ET37"/>
<dbReference type="GO" id="GO:0004553">
    <property type="term" value="F:hydrolase activity, hydrolyzing O-glycosyl compounds"/>
    <property type="evidence" value="ECO:0007669"/>
    <property type="project" value="InterPro"/>
</dbReference>
<dbReference type="Gene3D" id="3.40.50.2000">
    <property type="entry name" value="Glycogen Phosphorylase B"/>
    <property type="match status" value="2"/>
</dbReference>
<dbReference type="InterPro" id="IPR003331">
    <property type="entry name" value="UDP_GlcNAc_Epimerase_2_dom"/>
</dbReference>
<dbReference type="Proteomes" id="UP000036850">
    <property type="component" value="Unassembled WGS sequence"/>
</dbReference>
<dbReference type="Pfam" id="PF02350">
    <property type="entry name" value="Epimerase_2"/>
    <property type="match status" value="1"/>
</dbReference>
<dbReference type="SUPFAM" id="SSF53756">
    <property type="entry name" value="UDP-Glycosyltransferase/glycogen phosphorylase"/>
    <property type="match status" value="1"/>
</dbReference>
<dbReference type="GO" id="GO:0006047">
    <property type="term" value="P:UDP-N-acetylglucosamine metabolic process"/>
    <property type="evidence" value="ECO:0007669"/>
    <property type="project" value="InterPro"/>
</dbReference>
<dbReference type="PATRIC" id="fig|43658.6.peg.4163"/>
<sequence length="417" mass="46170">MIQVGSRCTTWRIYMIKRICVFTGNRAEYGLQVPILKEIKDREGLDYYLVVAGAHLDDSFGKSLQEIERDGFDIYKLISINNDKDNLISTVQAIGNGILKLSEVFAELKPDIVIVYADRFEGFAAAIAATQMNIPVAHIEGGDITEGGALDDSVRHSISKLSHLHFTTNQQATNRLLAMGEEPWRVHTIGIPSLETLSDISVATPDEIKSQLGLDLDKEMIVFTQHSVTTEFDEAVDQIIPSIEALKYWANKGVQVVCTYPNNDAGGKEIIKKLHSELDSFDNVQIVPSLGRYLYHGLLKLNKLGYKLACIGNSSSGIKETPAFKCPAVNIGSRQNGRLSAHNTIHVGYNKEEIIAAIEQCLFSPEFSDACSEVKDPYDFGNAAKTLVDVLSTTEVNKVLIQKQMTLKGEVENGWFR</sequence>
<comment type="caution">
    <text evidence="2">The sequence shown here is derived from an EMBL/GenBank/DDBJ whole genome shotgun (WGS) entry which is preliminary data.</text>
</comment>
<evidence type="ECO:0000259" key="1">
    <source>
        <dbReference type="Pfam" id="PF02350"/>
    </source>
</evidence>
<dbReference type="NCBIfam" id="TIGR03568">
    <property type="entry name" value="NeuC_NnaA"/>
    <property type="match status" value="1"/>
</dbReference>
<dbReference type="InterPro" id="IPR029767">
    <property type="entry name" value="WecB-like"/>
</dbReference>
<gene>
    <name evidence="2" type="ORF">AC626_09960</name>
</gene>
<accession>A0A0L0ET37</accession>
<evidence type="ECO:0000313" key="2">
    <source>
        <dbReference type="EMBL" id="KNC67550.1"/>
    </source>
</evidence>
<protein>
    <recommendedName>
        <fullName evidence="1">UDP-N-acetylglucosamine 2-epimerase domain-containing protein</fullName>
    </recommendedName>
</protein>